<name>A0AAE5CD19_9BACT</name>
<organism evidence="1 2">
    <name type="scientific">Candidatus Kutchimonas denitrificans</name>
    <dbReference type="NCBI Taxonomy" id="3056748"/>
    <lineage>
        <taxon>Bacteria</taxon>
        <taxon>Pseudomonadati</taxon>
        <taxon>Gemmatimonadota</taxon>
        <taxon>Gemmatimonadia</taxon>
        <taxon>Candidatus Palauibacterales</taxon>
        <taxon>Candidatus Palauibacteraceae</taxon>
        <taxon>Candidatus Kutchimonas</taxon>
    </lineage>
</organism>
<reference evidence="1 2" key="1">
    <citation type="submission" date="2020-01" db="EMBL/GenBank/DDBJ databases">
        <title>Genomes assembled from Gulf of Kutch pelagic sediment metagenomes.</title>
        <authorList>
            <person name="Chandrashekar M."/>
            <person name="Mahajan M.S."/>
            <person name="Dave K.J."/>
            <person name="Vatsa P."/>
            <person name="Nathani N.M."/>
        </authorList>
    </citation>
    <scope>NUCLEOTIDE SEQUENCE [LARGE SCALE GENOMIC DNA]</scope>
    <source>
        <strain evidence="1">KS3-K002</strain>
    </source>
</reference>
<comment type="caution">
    <text evidence="1">The sequence shown here is derived from an EMBL/GenBank/DDBJ whole genome shotgun (WGS) entry which is preliminary data.</text>
</comment>
<evidence type="ECO:0000313" key="1">
    <source>
        <dbReference type="EMBL" id="NIR76818.1"/>
    </source>
</evidence>
<dbReference type="AlphaFoldDB" id="A0AAE5CD19"/>
<protein>
    <submittedName>
        <fullName evidence="1">Uncharacterized protein</fullName>
    </submittedName>
</protein>
<sequence length="133" mass="15671">MTDRKGYRQWNSTLRRRTPLRANKRLRPVGDKKRERWERAYGSEERVTFVGRMECCVPGCENPSECAHLPGSGGMGMKGPYTETINLCPRHHRHDFDGSLHDLGSVERFDAKWKTDLRQVAKDLQRKWRERDE</sequence>
<accession>A0AAE5CD19</accession>
<dbReference type="EMBL" id="JAACAK010000148">
    <property type="protein sequence ID" value="NIR76818.1"/>
    <property type="molecule type" value="Genomic_DNA"/>
</dbReference>
<dbReference type="Proteomes" id="UP000702544">
    <property type="component" value="Unassembled WGS sequence"/>
</dbReference>
<evidence type="ECO:0000313" key="2">
    <source>
        <dbReference type="Proteomes" id="UP000702544"/>
    </source>
</evidence>
<gene>
    <name evidence="1" type="ORF">GWO12_17210</name>
</gene>
<proteinExistence type="predicted"/>